<evidence type="ECO:0000313" key="2">
    <source>
        <dbReference type="EMBL" id="MPM82948.1"/>
    </source>
</evidence>
<sequence>MISIKVLPCDTLVHPPLQHGNQFGNREYQNKVHAGRNDIGFHINVPDACHIAAAEHDFVDTAHAQHAGLFDDRDKLVGDGGQDVAHCLRQNDVPHRLALAHTNTARGLHLAGIHRTDAAADDLGHIRAGVHAHGDHAPEKRVELGGLQFPAHTKRTVIDDHNLHEQRRGAHNIDVQAANALHNSQAAHFAKGKQQPQQRAHQHGKKRDVQGGFQAVKEKFMVSFKDLNQPCKREKATQNDSSCPAVPVFLGSKTQGKLGMVFPCVLILQCFWQVSQGPFLPPVLLLPQTTCQGRRCLCTS</sequence>
<dbReference type="EMBL" id="VSSQ01031878">
    <property type="protein sequence ID" value="MPM82948.1"/>
    <property type="molecule type" value="Genomic_DNA"/>
</dbReference>
<dbReference type="AlphaFoldDB" id="A0A645D1F9"/>
<protein>
    <submittedName>
        <fullName evidence="2">Uncharacterized protein</fullName>
    </submittedName>
</protein>
<proteinExistence type="predicted"/>
<comment type="caution">
    <text evidence="2">The sequence shown here is derived from an EMBL/GenBank/DDBJ whole genome shotgun (WGS) entry which is preliminary data.</text>
</comment>
<accession>A0A645D1F9</accession>
<reference evidence="2" key="1">
    <citation type="submission" date="2019-08" db="EMBL/GenBank/DDBJ databases">
        <authorList>
            <person name="Kucharzyk K."/>
            <person name="Murdoch R.W."/>
            <person name="Higgins S."/>
            <person name="Loffler F."/>
        </authorList>
    </citation>
    <scope>NUCLEOTIDE SEQUENCE</scope>
</reference>
<feature type="region of interest" description="Disordered" evidence="1">
    <location>
        <begin position="186"/>
        <end position="209"/>
    </location>
</feature>
<evidence type="ECO:0000256" key="1">
    <source>
        <dbReference type="SAM" id="MobiDB-lite"/>
    </source>
</evidence>
<gene>
    <name evidence="2" type="ORF">SDC9_130010</name>
</gene>
<name>A0A645D1F9_9ZZZZ</name>
<organism evidence="2">
    <name type="scientific">bioreactor metagenome</name>
    <dbReference type="NCBI Taxonomy" id="1076179"/>
    <lineage>
        <taxon>unclassified sequences</taxon>
        <taxon>metagenomes</taxon>
        <taxon>ecological metagenomes</taxon>
    </lineage>
</organism>